<protein>
    <recommendedName>
        <fullName evidence="8">LrgB family protein</fullName>
    </recommendedName>
</protein>
<evidence type="ECO:0000313" key="6">
    <source>
        <dbReference type="EMBL" id="PIM92829.1"/>
    </source>
</evidence>
<comment type="caution">
    <text evidence="6">The sequence shown here is derived from an EMBL/GenBank/DDBJ whole genome shotgun (WGS) entry which is preliminary data.</text>
</comment>
<feature type="transmembrane region" description="Helical" evidence="5">
    <location>
        <begin position="162"/>
        <end position="182"/>
    </location>
</feature>
<keyword evidence="3 5" id="KW-1133">Transmembrane helix</keyword>
<keyword evidence="4 5" id="KW-0472">Membrane</keyword>
<reference evidence="6 7" key="1">
    <citation type="submission" date="2017-08" db="EMBL/GenBank/DDBJ databases">
        <title>Analysis of Fusobacterium persistence and antibiotic response in human colorectal.</title>
        <authorList>
            <person name="Bullman S."/>
        </authorList>
    </citation>
    <scope>NUCLEOTIDE SEQUENCE [LARGE SCALE GENOMIC DNA]</scope>
    <source>
        <strain evidence="6 7">P2_CP</strain>
    </source>
</reference>
<dbReference type="GO" id="GO:0016020">
    <property type="term" value="C:membrane"/>
    <property type="evidence" value="ECO:0007669"/>
    <property type="project" value="UniProtKB-SubCell"/>
</dbReference>
<feature type="transmembrane region" description="Helical" evidence="5">
    <location>
        <begin position="44"/>
        <end position="64"/>
    </location>
</feature>
<evidence type="ECO:0000313" key="7">
    <source>
        <dbReference type="Proteomes" id="UP000230719"/>
    </source>
</evidence>
<dbReference type="Pfam" id="PF04172">
    <property type="entry name" value="LrgB"/>
    <property type="match status" value="1"/>
</dbReference>
<dbReference type="Proteomes" id="UP000230719">
    <property type="component" value="Unassembled WGS sequence"/>
</dbReference>
<feature type="transmembrane region" description="Helical" evidence="5">
    <location>
        <begin position="221"/>
        <end position="242"/>
    </location>
</feature>
<dbReference type="PANTHER" id="PTHR30249">
    <property type="entry name" value="PUTATIVE SEROTONIN TRANSPORTER"/>
    <property type="match status" value="1"/>
</dbReference>
<dbReference type="AlphaFoldDB" id="A0A2G9FKE8"/>
<accession>A0A2G9FKE8</accession>
<gene>
    <name evidence="6" type="ORF">CI114_03590</name>
</gene>
<evidence type="ECO:0000256" key="3">
    <source>
        <dbReference type="ARBA" id="ARBA00022989"/>
    </source>
</evidence>
<name>A0A2G9FKE8_9FUSO</name>
<proteinExistence type="predicted"/>
<evidence type="ECO:0008006" key="8">
    <source>
        <dbReference type="Google" id="ProtNLM"/>
    </source>
</evidence>
<feature type="transmembrane region" description="Helical" evidence="5">
    <location>
        <begin position="13"/>
        <end position="32"/>
    </location>
</feature>
<evidence type="ECO:0000256" key="4">
    <source>
        <dbReference type="ARBA" id="ARBA00023136"/>
    </source>
</evidence>
<dbReference type="InterPro" id="IPR007300">
    <property type="entry name" value="CidB/LrgB"/>
</dbReference>
<organism evidence="6 7">
    <name type="scientific">Fusobacterium animalis</name>
    <dbReference type="NCBI Taxonomy" id="76859"/>
    <lineage>
        <taxon>Bacteria</taxon>
        <taxon>Fusobacteriati</taxon>
        <taxon>Fusobacteriota</taxon>
        <taxon>Fusobacteriia</taxon>
        <taxon>Fusobacteriales</taxon>
        <taxon>Fusobacteriaceae</taxon>
        <taxon>Fusobacterium</taxon>
    </lineage>
</organism>
<keyword evidence="2 5" id="KW-0812">Transmembrane</keyword>
<dbReference type="PANTHER" id="PTHR30249:SF0">
    <property type="entry name" value="PLASTIDAL GLYCOLATE_GLYCERATE TRANSLOCATOR 1, CHLOROPLASTIC"/>
    <property type="match status" value="1"/>
</dbReference>
<dbReference type="EMBL" id="NPND01000007">
    <property type="protein sequence ID" value="PIM92829.1"/>
    <property type="molecule type" value="Genomic_DNA"/>
</dbReference>
<evidence type="ECO:0000256" key="1">
    <source>
        <dbReference type="ARBA" id="ARBA00004141"/>
    </source>
</evidence>
<comment type="subcellular location">
    <subcellularLocation>
        <location evidence="1">Membrane</location>
        <topology evidence="1">Multi-pass membrane protein</topology>
    </subcellularLocation>
</comment>
<evidence type="ECO:0000256" key="2">
    <source>
        <dbReference type="ARBA" id="ARBA00022692"/>
    </source>
</evidence>
<evidence type="ECO:0000256" key="5">
    <source>
        <dbReference type="SAM" id="Phobius"/>
    </source>
</evidence>
<sequence length="244" mass="26480">MIKIKRRVKMSEIIQKILFSPFFGIVLSLIAYEIGKYFFSKTKSIFCNPLLIGIILTIVFLMVLNIPFEAYDKGGSIIKIFISPVESVIIGVALYEQFQILKRNWFPILVSTVLGSTFSIIILYILGKVFGLPDDIFHATLPKSVTTAIALDIASKNGWQEALIPMMTVSTGIIGAVIAPVVTKFMKSRVAKGLAMGTASHAVGTAKAIEMGEVEGAMSGLALSLSAISTSFMIPLLLSTILKL</sequence>
<feature type="transmembrane region" description="Helical" evidence="5">
    <location>
        <begin position="106"/>
        <end position="126"/>
    </location>
</feature>